<organism evidence="2 3">
    <name type="scientific">candidate division WS6 bacterium 36_33</name>
    <dbReference type="NCBI Taxonomy" id="1641388"/>
    <lineage>
        <taxon>Bacteria</taxon>
        <taxon>Candidatus Dojkabacteria</taxon>
    </lineage>
</organism>
<evidence type="ECO:0000313" key="3">
    <source>
        <dbReference type="Proteomes" id="UP000053469"/>
    </source>
</evidence>
<comment type="caution">
    <text evidence="2">The sequence shown here is derived from an EMBL/GenBank/DDBJ whole genome shotgun (WGS) entry which is preliminary data.</text>
</comment>
<gene>
    <name evidence="2" type="ORF">XD87_0300</name>
</gene>
<name>A0A124FU12_9BACT</name>
<dbReference type="Gene3D" id="2.40.260.10">
    <property type="entry name" value="Sortase"/>
    <property type="match status" value="1"/>
</dbReference>
<feature type="transmembrane region" description="Helical" evidence="1">
    <location>
        <begin position="12"/>
        <end position="33"/>
    </location>
</feature>
<evidence type="ECO:0008006" key="4">
    <source>
        <dbReference type="Google" id="ProtNLM"/>
    </source>
</evidence>
<feature type="non-terminal residue" evidence="2">
    <location>
        <position position="170"/>
    </location>
</feature>
<dbReference type="AlphaFoldDB" id="A0A124FU12"/>
<reference evidence="3" key="1">
    <citation type="journal article" date="2015" name="MBio">
        <title>Genome-Resolved Metagenomic Analysis Reveals Roles for Candidate Phyla and Other Microbial Community Members in Biogeochemical Transformations in Oil Reservoirs.</title>
        <authorList>
            <person name="Hu P."/>
            <person name="Tom L."/>
            <person name="Singh A."/>
            <person name="Thomas B.C."/>
            <person name="Baker B.J."/>
            <person name="Piceno Y.M."/>
            <person name="Andersen G.L."/>
            <person name="Banfield J.F."/>
        </authorList>
    </citation>
    <scope>NUCLEOTIDE SEQUENCE [LARGE SCALE GENOMIC DNA]</scope>
</reference>
<dbReference type="Proteomes" id="UP000053469">
    <property type="component" value="Unassembled WGS sequence"/>
</dbReference>
<protein>
    <recommendedName>
        <fullName evidence="4">Sortase</fullName>
    </recommendedName>
</protein>
<evidence type="ECO:0000256" key="1">
    <source>
        <dbReference type="SAM" id="Phobius"/>
    </source>
</evidence>
<dbReference type="InterPro" id="IPR023365">
    <property type="entry name" value="Sortase_dom-sf"/>
</dbReference>
<dbReference type="EMBL" id="LGGI01000036">
    <property type="protein sequence ID" value="KUK67150.1"/>
    <property type="molecule type" value="Genomic_DNA"/>
</dbReference>
<proteinExistence type="predicted"/>
<sequence>MNKKFLKALSKIYLVFGIVLIFFAFSIIAITFYPQLWYSLSKTATETEAATIQEQLIEIEEYEPEEEGKEPKITLPPLDTSLPKENLLRIASIGVDSEISQEQDPDKGLDEGIWMVPNFGTPEINDLPIIIAAHRFGYVYWSSDFRQKSSFYNLPKLKVGDRVQIIWNQR</sequence>
<keyword evidence="1" id="KW-1133">Transmembrane helix</keyword>
<keyword evidence="1" id="KW-0472">Membrane</keyword>
<evidence type="ECO:0000313" key="2">
    <source>
        <dbReference type="EMBL" id="KUK67150.1"/>
    </source>
</evidence>
<dbReference type="SUPFAM" id="SSF63817">
    <property type="entry name" value="Sortase"/>
    <property type="match status" value="1"/>
</dbReference>
<accession>A0A124FU12</accession>
<keyword evidence="1" id="KW-0812">Transmembrane</keyword>